<accession>A0ABP4F2L0</accession>
<dbReference type="Pfam" id="PF01844">
    <property type="entry name" value="HNH"/>
    <property type="match status" value="1"/>
</dbReference>
<evidence type="ECO:0000313" key="3">
    <source>
        <dbReference type="Proteomes" id="UP001499979"/>
    </source>
</evidence>
<dbReference type="Proteomes" id="UP001499979">
    <property type="component" value="Unassembled WGS sequence"/>
</dbReference>
<dbReference type="EMBL" id="BAAAJE010000006">
    <property type="protein sequence ID" value="GAA1139760.1"/>
    <property type="molecule type" value="Genomic_DNA"/>
</dbReference>
<gene>
    <name evidence="2" type="ORF">GCM10009606_19240</name>
</gene>
<proteinExistence type="predicted"/>
<name>A0ABP4F2L0_9ACTN</name>
<dbReference type="InterPro" id="IPR002711">
    <property type="entry name" value="HNH"/>
</dbReference>
<dbReference type="RefSeq" id="WP_343907286.1">
    <property type="nucleotide sequence ID" value="NZ_BAAAJE010000006.1"/>
</dbReference>
<comment type="caution">
    <text evidence="2">The sequence shown here is derived from an EMBL/GenBank/DDBJ whole genome shotgun (WGS) entry which is preliminary data.</text>
</comment>
<evidence type="ECO:0000259" key="1">
    <source>
        <dbReference type="Pfam" id="PF01844"/>
    </source>
</evidence>
<dbReference type="InterPro" id="IPR003615">
    <property type="entry name" value="HNH_nuc"/>
</dbReference>
<protein>
    <recommendedName>
        <fullName evidence="1">HNH domain-containing protein</fullName>
    </recommendedName>
</protein>
<organism evidence="2 3">
    <name type="scientific">Nocardioides aquiterrae</name>
    <dbReference type="NCBI Taxonomy" id="203799"/>
    <lineage>
        <taxon>Bacteria</taxon>
        <taxon>Bacillati</taxon>
        <taxon>Actinomycetota</taxon>
        <taxon>Actinomycetes</taxon>
        <taxon>Propionibacteriales</taxon>
        <taxon>Nocardioidaceae</taxon>
        <taxon>Nocardioides</taxon>
    </lineage>
</organism>
<dbReference type="CDD" id="cd00085">
    <property type="entry name" value="HNHc"/>
    <property type="match status" value="1"/>
</dbReference>
<feature type="domain" description="HNH" evidence="1">
    <location>
        <begin position="14"/>
        <end position="49"/>
    </location>
</feature>
<reference evidence="3" key="1">
    <citation type="journal article" date="2019" name="Int. J. Syst. Evol. Microbiol.">
        <title>The Global Catalogue of Microorganisms (GCM) 10K type strain sequencing project: providing services to taxonomists for standard genome sequencing and annotation.</title>
        <authorList>
            <consortium name="The Broad Institute Genomics Platform"/>
            <consortium name="The Broad Institute Genome Sequencing Center for Infectious Disease"/>
            <person name="Wu L."/>
            <person name="Ma J."/>
        </authorList>
    </citation>
    <scope>NUCLEOTIDE SEQUENCE [LARGE SCALE GENOMIC DNA]</scope>
    <source>
        <strain evidence="3">JCM 11813</strain>
    </source>
</reference>
<evidence type="ECO:0000313" key="2">
    <source>
        <dbReference type="EMBL" id="GAA1139760.1"/>
    </source>
</evidence>
<keyword evidence="3" id="KW-1185">Reference proteome</keyword>
<sequence length="50" mass="5352">MTTAIWLALIARDQHCTFPGCKRLPNAGDAHHVIHWADGGPTSLDNLASA</sequence>